<evidence type="ECO:0000256" key="3">
    <source>
        <dbReference type="ARBA" id="ARBA00022840"/>
    </source>
</evidence>
<comment type="similarity">
    <text evidence="1">Belongs to the chaperonin (HSP60) family.</text>
</comment>
<gene>
    <name evidence="6" type="ORF">UFOVP331_79</name>
</gene>
<dbReference type="GO" id="GO:0140662">
    <property type="term" value="F:ATP-dependent protein folding chaperone"/>
    <property type="evidence" value="ECO:0007669"/>
    <property type="project" value="InterPro"/>
</dbReference>
<dbReference type="InterPro" id="IPR027409">
    <property type="entry name" value="GroEL-like_apical_dom_sf"/>
</dbReference>
<evidence type="ECO:0000256" key="4">
    <source>
        <dbReference type="ARBA" id="ARBA00023186"/>
    </source>
</evidence>
<dbReference type="SUPFAM" id="SSF52029">
    <property type="entry name" value="GroEL apical domain-like"/>
    <property type="match status" value="1"/>
</dbReference>
<dbReference type="Gene3D" id="3.50.7.10">
    <property type="entry name" value="GroEL"/>
    <property type="match status" value="1"/>
</dbReference>
<sequence>MSKVIEFGPEARKKLFNGIEKLSNAVTSTLGPNGRNVVIARPGEYPSSTKDGVTVAKSISLEDPIEELGVQMVKQAAIKTADIAGDGTTTSTLLASEMIRQGLNQLNNGANAVEIKRGIDKAVKEVIDFIKTEIKENISSEDQLKQIASISANNDVEIGELIATAMQKVGREGVVHIEESKSGETYLETVEGMQFDRGYKSPYFVTDNNSMTGTLNDSLVLIVDKKINQVKELLPILENVSSQNKSLLVIAEDIDGEALATLVVNKARNILKVCAVKAPDFGDRRKLILEDIAILTGGQVVSSEKGMKLEKFNTDWFGKARVVTIQKETTTIVDGKGDEEAINKRIEELQIQIENSKSLFEQEKLQERLAKFIGGVAIVHVGGNTETEMKEKKDRVDDALHATKAAIEEGIVPGGGVTLLHARNGINLKDNIGAKIVWEACSSPFKKILSNAGYEQENIYMSLNSVDNGNHWYGWNLKQECFNDMKEAGIIDPFKVTRCALENAASVAGVVLLTEATVVDKPEEKSNEGLGDMGGMY</sequence>
<proteinExistence type="inferred from homology"/>
<dbReference type="InterPro" id="IPR027413">
    <property type="entry name" value="GROEL-like_equatorial_sf"/>
</dbReference>
<dbReference type="Pfam" id="PF00118">
    <property type="entry name" value="Cpn60_TCP1"/>
    <property type="match status" value="1"/>
</dbReference>
<keyword evidence="5" id="KW-0175">Coiled coil</keyword>
<dbReference type="InterPro" id="IPR001844">
    <property type="entry name" value="Cpn60/GroEL"/>
</dbReference>
<dbReference type="PANTHER" id="PTHR45633">
    <property type="entry name" value="60 KDA HEAT SHOCK PROTEIN, MITOCHONDRIAL"/>
    <property type="match status" value="1"/>
</dbReference>
<evidence type="ECO:0000256" key="5">
    <source>
        <dbReference type="SAM" id="Coils"/>
    </source>
</evidence>
<dbReference type="EMBL" id="LR796345">
    <property type="protein sequence ID" value="CAB4138512.1"/>
    <property type="molecule type" value="Genomic_DNA"/>
</dbReference>
<accession>A0A6J5LXA5</accession>
<dbReference type="CDD" id="cd03344">
    <property type="entry name" value="GroEL"/>
    <property type="match status" value="1"/>
</dbReference>
<dbReference type="GO" id="GO:0042026">
    <property type="term" value="P:protein refolding"/>
    <property type="evidence" value="ECO:0007669"/>
    <property type="project" value="InterPro"/>
</dbReference>
<evidence type="ECO:0000256" key="1">
    <source>
        <dbReference type="ARBA" id="ARBA00006607"/>
    </source>
</evidence>
<dbReference type="InterPro" id="IPR018370">
    <property type="entry name" value="Chaperonin_Cpn60_CS"/>
</dbReference>
<dbReference type="FunFam" id="3.50.7.10:FF:000001">
    <property type="entry name" value="60 kDa chaperonin"/>
    <property type="match status" value="1"/>
</dbReference>
<reference evidence="6" key="1">
    <citation type="submission" date="2020-04" db="EMBL/GenBank/DDBJ databases">
        <authorList>
            <person name="Chiriac C."/>
            <person name="Salcher M."/>
            <person name="Ghai R."/>
            <person name="Kavagutti S V."/>
        </authorList>
    </citation>
    <scope>NUCLEOTIDE SEQUENCE</scope>
</reference>
<evidence type="ECO:0000313" key="6">
    <source>
        <dbReference type="EMBL" id="CAB4138512.1"/>
    </source>
</evidence>
<evidence type="ECO:0000256" key="2">
    <source>
        <dbReference type="ARBA" id="ARBA00022741"/>
    </source>
</evidence>
<feature type="coiled-coil region" evidence="5">
    <location>
        <begin position="339"/>
        <end position="366"/>
    </location>
</feature>
<dbReference type="NCBIfam" id="NF009488">
    <property type="entry name" value="PRK12850.1"/>
    <property type="match status" value="1"/>
</dbReference>
<dbReference type="NCBIfam" id="TIGR02348">
    <property type="entry name" value="GroEL"/>
    <property type="match status" value="1"/>
</dbReference>
<dbReference type="NCBIfam" id="NF000592">
    <property type="entry name" value="PRK00013.1"/>
    <property type="match status" value="1"/>
</dbReference>
<dbReference type="PRINTS" id="PR00298">
    <property type="entry name" value="CHAPERONIN60"/>
</dbReference>
<dbReference type="SUPFAM" id="SSF54849">
    <property type="entry name" value="GroEL-intermediate domain like"/>
    <property type="match status" value="1"/>
</dbReference>
<keyword evidence="3" id="KW-0067">ATP-binding</keyword>
<dbReference type="PROSITE" id="PS00296">
    <property type="entry name" value="CHAPERONINS_CPN60"/>
    <property type="match status" value="1"/>
</dbReference>
<protein>
    <submittedName>
        <fullName evidence="6">GroL Chaperonin GroEL (HSP60 family)</fullName>
    </submittedName>
</protein>
<dbReference type="NCBIfam" id="NF009487">
    <property type="entry name" value="PRK12849.1"/>
    <property type="match status" value="1"/>
</dbReference>
<dbReference type="HAMAP" id="MF_00600">
    <property type="entry name" value="CH60"/>
    <property type="match status" value="1"/>
</dbReference>
<dbReference type="InterPro" id="IPR002423">
    <property type="entry name" value="Cpn60/GroEL/TCP-1"/>
</dbReference>
<dbReference type="InterPro" id="IPR027410">
    <property type="entry name" value="TCP-1-like_intermed_sf"/>
</dbReference>
<dbReference type="Gene3D" id="3.30.260.10">
    <property type="entry name" value="TCP-1-like chaperonin intermediate domain"/>
    <property type="match status" value="1"/>
</dbReference>
<dbReference type="NCBIfam" id="NF009489">
    <property type="entry name" value="PRK12851.1"/>
    <property type="match status" value="1"/>
</dbReference>
<keyword evidence="2" id="KW-0547">Nucleotide-binding</keyword>
<dbReference type="GO" id="GO:0005524">
    <property type="term" value="F:ATP binding"/>
    <property type="evidence" value="ECO:0007669"/>
    <property type="project" value="UniProtKB-KW"/>
</dbReference>
<name>A0A6J5LXA5_9CAUD</name>
<keyword evidence="4" id="KW-0143">Chaperone</keyword>
<dbReference type="SUPFAM" id="SSF48592">
    <property type="entry name" value="GroEL equatorial domain-like"/>
    <property type="match status" value="1"/>
</dbReference>
<organism evidence="6">
    <name type="scientific">uncultured Caudovirales phage</name>
    <dbReference type="NCBI Taxonomy" id="2100421"/>
    <lineage>
        <taxon>Viruses</taxon>
        <taxon>Duplodnaviria</taxon>
        <taxon>Heunggongvirae</taxon>
        <taxon>Uroviricota</taxon>
        <taxon>Caudoviricetes</taxon>
        <taxon>Peduoviridae</taxon>
        <taxon>Maltschvirus</taxon>
        <taxon>Maltschvirus maltsch</taxon>
    </lineage>
</organism>
<dbReference type="Gene3D" id="1.10.560.10">
    <property type="entry name" value="GroEL-like equatorial domain"/>
    <property type="match status" value="1"/>
</dbReference>